<dbReference type="PANTHER" id="PTHR28360:SF1">
    <property type="entry name" value="DYNACTIN SUBUNIT 3"/>
    <property type="match status" value="1"/>
</dbReference>
<comment type="caution">
    <text evidence="2">The sequence shown here is derived from an EMBL/GenBank/DDBJ whole genome shotgun (WGS) entry which is preliminary data.</text>
</comment>
<dbReference type="Proteomes" id="UP000663832">
    <property type="component" value="Unassembled WGS sequence"/>
</dbReference>
<sequence length="205" mass="23969">MSTISDIERINHLEWRLKRLENFLGKSDNKKRINETIKDLNEQVVRHANNNNNAKALLNKGNITENNNNNLFEYIADEINRLTSSEFQRRLMADRATKLELILADEERIHEITENLSKIDTLARVLNGEDFKEIPKLFASLNKLLIIHNDTKIQHSDFTQELSSFLQNYAAFTLMMDENLQQYKQILNRNQKASAEIQDNPIDDE</sequence>
<keyword evidence="3" id="KW-1185">Reference proteome</keyword>
<dbReference type="OrthoDB" id="16729at2759"/>
<gene>
    <name evidence="2" type="ORF">QVE165_LOCUS37015</name>
</gene>
<protein>
    <submittedName>
        <fullName evidence="2">Uncharacterized protein</fullName>
    </submittedName>
</protein>
<dbReference type="Pfam" id="PF07426">
    <property type="entry name" value="Dynactin_p22"/>
    <property type="match status" value="1"/>
</dbReference>
<proteinExistence type="predicted"/>
<evidence type="ECO:0000313" key="2">
    <source>
        <dbReference type="EMBL" id="CAF1404541.1"/>
    </source>
</evidence>
<evidence type="ECO:0000313" key="3">
    <source>
        <dbReference type="Proteomes" id="UP000663832"/>
    </source>
</evidence>
<dbReference type="InterPro" id="IPR009991">
    <property type="entry name" value="DCTN3"/>
</dbReference>
<reference evidence="2" key="1">
    <citation type="submission" date="2021-02" db="EMBL/GenBank/DDBJ databases">
        <authorList>
            <person name="Nowell W R."/>
        </authorList>
    </citation>
    <scope>NUCLEOTIDE SEQUENCE</scope>
</reference>
<dbReference type="PANTHER" id="PTHR28360">
    <property type="entry name" value="DYNACTIN SUBUNIT 3"/>
    <property type="match status" value="1"/>
</dbReference>
<dbReference type="GO" id="GO:0061640">
    <property type="term" value="P:cytoskeleton-dependent cytokinesis"/>
    <property type="evidence" value="ECO:0007669"/>
    <property type="project" value="InterPro"/>
</dbReference>
<feature type="coiled-coil region" evidence="1">
    <location>
        <begin position="30"/>
        <end position="57"/>
    </location>
</feature>
<dbReference type="AlphaFoldDB" id="A0A815L4X9"/>
<evidence type="ECO:0000256" key="1">
    <source>
        <dbReference type="SAM" id="Coils"/>
    </source>
</evidence>
<dbReference type="EMBL" id="CAJNOM010000379">
    <property type="protein sequence ID" value="CAF1404541.1"/>
    <property type="molecule type" value="Genomic_DNA"/>
</dbReference>
<name>A0A815L4X9_9BILA</name>
<dbReference type="GO" id="GO:0005869">
    <property type="term" value="C:dynactin complex"/>
    <property type="evidence" value="ECO:0007669"/>
    <property type="project" value="InterPro"/>
</dbReference>
<keyword evidence="1" id="KW-0175">Coiled coil</keyword>
<organism evidence="2 3">
    <name type="scientific">Adineta steineri</name>
    <dbReference type="NCBI Taxonomy" id="433720"/>
    <lineage>
        <taxon>Eukaryota</taxon>
        <taxon>Metazoa</taxon>
        <taxon>Spiralia</taxon>
        <taxon>Gnathifera</taxon>
        <taxon>Rotifera</taxon>
        <taxon>Eurotatoria</taxon>
        <taxon>Bdelloidea</taxon>
        <taxon>Adinetida</taxon>
        <taxon>Adinetidae</taxon>
        <taxon>Adineta</taxon>
    </lineage>
</organism>
<accession>A0A815L4X9</accession>